<protein>
    <recommendedName>
        <fullName evidence="3">EF-hand domain-containing protein</fullName>
    </recommendedName>
</protein>
<dbReference type="AlphaFoldDB" id="A0A418B6K1"/>
<dbReference type="InterPro" id="IPR032675">
    <property type="entry name" value="LRR_dom_sf"/>
</dbReference>
<keyword evidence="2" id="KW-1185">Reference proteome</keyword>
<comment type="caution">
    <text evidence="1">The sequence shown here is derived from an EMBL/GenBank/DDBJ whole genome shotgun (WGS) entry which is preliminary data.</text>
</comment>
<dbReference type="PANTHER" id="PTHR24114:SF2">
    <property type="entry name" value="F-BOX DOMAIN-CONTAINING PROTEIN-RELATED"/>
    <property type="match status" value="1"/>
</dbReference>
<dbReference type="Pfam" id="PF13516">
    <property type="entry name" value="LRR_6"/>
    <property type="match status" value="6"/>
</dbReference>
<dbReference type="VEuPathDB" id="FungiDB:H310_04042"/>
<name>A0A418B6K1_9STRA</name>
<evidence type="ECO:0008006" key="3">
    <source>
        <dbReference type="Google" id="ProtNLM"/>
    </source>
</evidence>
<accession>A0A418B6K1</accession>
<dbReference type="PANTHER" id="PTHR24114">
    <property type="entry name" value="LEUCINE RICH REPEAT FAMILY PROTEIN"/>
    <property type="match status" value="1"/>
</dbReference>
<dbReference type="SUPFAM" id="SSF52047">
    <property type="entry name" value="RNI-like"/>
    <property type="match status" value="1"/>
</dbReference>
<gene>
    <name evidence="1" type="ORF">DYB32_001397</name>
</gene>
<dbReference type="Gene3D" id="3.80.10.10">
    <property type="entry name" value="Ribonuclease Inhibitor"/>
    <property type="match status" value="3"/>
</dbReference>
<evidence type="ECO:0000313" key="1">
    <source>
        <dbReference type="EMBL" id="RHY33799.1"/>
    </source>
</evidence>
<reference evidence="1 2" key="1">
    <citation type="submission" date="2018-08" db="EMBL/GenBank/DDBJ databases">
        <title>Aphanomyces genome sequencing and annotation.</title>
        <authorList>
            <person name="Minardi D."/>
            <person name="Oidtmann B."/>
            <person name="Van Der Giezen M."/>
            <person name="Studholme D.J."/>
        </authorList>
    </citation>
    <scope>NUCLEOTIDE SEQUENCE [LARGE SCALE GENOMIC DNA]</scope>
    <source>
        <strain evidence="1 2">NJM0002</strain>
    </source>
</reference>
<dbReference type="SMART" id="SM00368">
    <property type="entry name" value="LRR_RI"/>
    <property type="match status" value="6"/>
</dbReference>
<sequence>MGTMTEEADQLDCSAIILDGSAVSGNSIGESKGTAAGSTLRDLELEEDEWARASANDFVGDDVQAKFWEIYASGPAHQARRPDSSRGRYIRRCENDALLPLPVFDFRLAKKPAPRYTENGELHYSNYFLGDKRAEAMGDALELLPVHVTSISMTDTGMTGQGSAAVVKGVVKDDLVELNLSHNKVGVKGYMKLNAVLDNAALHLKVLNLANNNLGDQSVTALVRALLKRCTLTTLNLSHNKVFHSATILGELLLVKSSLTSLDLSWNQIRGEPACHLVQAMVENNTLLDLILSDNSLGNSGGADIQLATSLLENKTLKRLNVSNNHIKGRSIFVFVDLCTKNSTLERLNVGSNPIGTAGVEAILYAMASSSMKCEWEVADCNIDIQEYLYSHTYCTGPYTLDLDDRSDVFVLKELLTMYAQNRLVLSNVLHDGRPITLPKGQLPLPPTAKWEKGQVPNHGKLSFLATQDEESCPDLHLKEAPFQRLKQLIGTSFALDDYKKMTMIKILADGFCVTVKQANALLKLFESTTCQAEKASAAVALIPRISNSEHHTIDDENYMGSPGPIGGVFFEDKDNDGKIDVCGDITVLVGLTNLSQIEQGYVEQKLGKWIAFNPANPTGFYRLNMSNFVDRRIMFCLIEANAADRKFRMANKLPDVSQFGMNNGFRNARYNHKAIVFDSSWSLPRFGVLEFDFVVTRRPPHGAIPITDAAFEQFFKEFKAIPDMKLVGLRAISNRYAIAATTRFIGSGALRYYFTARHAQRLMEYFSPYEKLNNVVVRLEVFVILLGRIVDESNFNDALSVLDSSSRKKLIDRVGIVQVFNPISPCGKYELNLAEHDHRYVASILLQLAHAEEGTLMETVLDGKDVPDMLKEWGDEADIPTTGAFKCKFMTTNRCHSIMQLQENSVRRRISATLLFKPNELGA</sequence>
<evidence type="ECO:0000313" key="2">
    <source>
        <dbReference type="Proteomes" id="UP000285060"/>
    </source>
</evidence>
<proteinExistence type="predicted"/>
<organism evidence="1 2">
    <name type="scientific">Aphanomyces invadans</name>
    <dbReference type="NCBI Taxonomy" id="157072"/>
    <lineage>
        <taxon>Eukaryota</taxon>
        <taxon>Sar</taxon>
        <taxon>Stramenopiles</taxon>
        <taxon>Oomycota</taxon>
        <taxon>Saprolegniomycetes</taxon>
        <taxon>Saprolegniales</taxon>
        <taxon>Verrucalvaceae</taxon>
        <taxon>Aphanomyces</taxon>
    </lineage>
</organism>
<dbReference type="Proteomes" id="UP000285060">
    <property type="component" value="Unassembled WGS sequence"/>
</dbReference>
<dbReference type="InterPro" id="IPR001611">
    <property type="entry name" value="Leu-rich_rpt"/>
</dbReference>
<dbReference type="EMBL" id="QUSY01000058">
    <property type="protein sequence ID" value="RHY33799.1"/>
    <property type="molecule type" value="Genomic_DNA"/>
</dbReference>
<dbReference type="InterPro" id="IPR052394">
    <property type="entry name" value="LRR-containing"/>
</dbReference>